<dbReference type="AlphaFoldDB" id="M5EK22"/>
<accession>M5EK22</accession>
<name>M5EK22_MALS4</name>
<reference evidence="2" key="1">
    <citation type="journal article" date="2017" name="Nucleic Acids Res.">
        <title>Proteogenomics produces comprehensive and highly accurate protein-coding gene annotation in a complete genome assembly of Malassezia sympodialis.</title>
        <authorList>
            <person name="Zhu Y."/>
            <person name="Engstroem P.G."/>
            <person name="Tellgren-Roth C."/>
            <person name="Baudo C.D."/>
            <person name="Kennell J.C."/>
            <person name="Sun S."/>
            <person name="Billmyre R.B."/>
            <person name="Schroeder M.S."/>
            <person name="Andersson A."/>
            <person name="Holm T."/>
            <person name="Sigurgeirsson B."/>
            <person name="Wu G."/>
            <person name="Sankaranarayanan S.R."/>
            <person name="Siddharthan R."/>
            <person name="Sanyal K."/>
            <person name="Lundeberg J."/>
            <person name="Nystedt B."/>
            <person name="Boekhout T."/>
            <person name="Dawson T.L. Jr."/>
            <person name="Heitman J."/>
            <person name="Scheynius A."/>
            <person name="Lehtioe J."/>
        </authorList>
    </citation>
    <scope>NUCLEOTIDE SEQUENCE [LARGE SCALE GENOMIC DNA]</scope>
    <source>
        <strain evidence="2">ATCC 42132</strain>
    </source>
</reference>
<evidence type="ECO:0000313" key="2">
    <source>
        <dbReference type="Proteomes" id="UP000186303"/>
    </source>
</evidence>
<dbReference type="OrthoDB" id="3360290at2759"/>
<dbReference type="Proteomes" id="UP000186303">
    <property type="component" value="Chromosome 1"/>
</dbReference>
<organism evidence="1 2">
    <name type="scientific">Malassezia sympodialis (strain ATCC 42132)</name>
    <name type="common">Atopic eczema-associated yeast</name>
    <dbReference type="NCBI Taxonomy" id="1230383"/>
    <lineage>
        <taxon>Eukaryota</taxon>
        <taxon>Fungi</taxon>
        <taxon>Dikarya</taxon>
        <taxon>Basidiomycota</taxon>
        <taxon>Ustilaginomycotina</taxon>
        <taxon>Malasseziomycetes</taxon>
        <taxon>Malasseziales</taxon>
        <taxon>Malasseziaceae</taxon>
        <taxon>Malassezia</taxon>
    </lineage>
</organism>
<dbReference type="VEuPathDB" id="FungiDB:MSYG_0823"/>
<dbReference type="EMBL" id="LT671821">
    <property type="protein sequence ID" value="SHO76485.1"/>
    <property type="molecule type" value="Genomic_DNA"/>
</dbReference>
<protein>
    <submittedName>
        <fullName evidence="1">Uncharacterized protein</fullName>
    </submittedName>
</protein>
<dbReference type="KEGG" id="msym:MSY001_0657"/>
<dbReference type="RefSeq" id="XP_018739275.1">
    <property type="nucleotide sequence ID" value="XM_018885731.1"/>
</dbReference>
<keyword evidence="2" id="KW-1185">Reference proteome</keyword>
<proteinExistence type="predicted"/>
<gene>
    <name evidence="1" type="ORF">MSYG_0823</name>
</gene>
<dbReference type="HOGENOM" id="CLU_758814_0_0_1"/>
<sequence>MGHGPARTGTLPLDITVQIAIIAAWSDNEHERTVAYRLARTCRAWCRALFTVVLLPRVVLRGEKHVHQFAYVLSENRWGLRELAARCTRHVTVAPARHARALFDPAVHTRRFTAAIYEPLRTILHICTHLSSLCLHAEPKALALQRGNVLSVDGVRAALQEVVCLQSPWAGDTNDTLWFSSIPGLAAAPWRRLTHLQLHGPRFRMTPRTAASLASLPALSHLALITPHVVDAAGHRNAHDALQILLDGASSLEQLLLVGHDELHWVGAVRHWRAALAQLERPAGAPPVTITLVTAARLESSAWDPVSRAHASLYSEWMLARAQQGTHWAFLDSDAPCTDGAIAYNVETWLVPTRPAAQRTAAVAA</sequence>
<evidence type="ECO:0000313" key="1">
    <source>
        <dbReference type="EMBL" id="SHO76485.1"/>
    </source>
</evidence>